<dbReference type="InterPro" id="IPR037150">
    <property type="entry name" value="H-NS_C_dom_sf"/>
</dbReference>
<keyword evidence="5" id="KW-0175">Coiled coil</keyword>
<comment type="caution">
    <text evidence="8">The sequence shown here is derived from an EMBL/GenBank/DDBJ whole genome shotgun (WGS) entry which is preliminary data.</text>
</comment>
<feature type="region of interest" description="Disordered" evidence="6">
    <location>
        <begin position="50"/>
        <end position="108"/>
    </location>
</feature>
<evidence type="ECO:0000313" key="9">
    <source>
        <dbReference type="Proteomes" id="UP000238007"/>
    </source>
</evidence>
<dbReference type="EMBL" id="PVTP01000002">
    <property type="protein sequence ID" value="PRY79392.1"/>
    <property type="molecule type" value="Genomic_DNA"/>
</dbReference>
<reference evidence="8 9" key="1">
    <citation type="submission" date="2018-03" db="EMBL/GenBank/DDBJ databases">
        <title>Genomic Encyclopedia of Archaeal and Bacterial Type Strains, Phase II (KMG-II): from individual species to whole genera.</title>
        <authorList>
            <person name="Goeker M."/>
        </authorList>
    </citation>
    <scope>NUCLEOTIDE SEQUENCE [LARGE SCALE GENOMIC DNA]</scope>
    <source>
        <strain evidence="8 9">DSM 101533</strain>
    </source>
</reference>
<evidence type="ECO:0000256" key="1">
    <source>
        <dbReference type="ARBA" id="ARBA00004453"/>
    </source>
</evidence>
<keyword evidence="3" id="KW-0963">Cytoplasm</keyword>
<dbReference type="GO" id="GO:0005829">
    <property type="term" value="C:cytosol"/>
    <property type="evidence" value="ECO:0007669"/>
    <property type="project" value="TreeGrafter"/>
</dbReference>
<evidence type="ECO:0000259" key="7">
    <source>
        <dbReference type="SMART" id="SM00528"/>
    </source>
</evidence>
<evidence type="ECO:0000313" key="8">
    <source>
        <dbReference type="EMBL" id="PRY79392.1"/>
    </source>
</evidence>
<dbReference type="PANTHER" id="PTHR38097:SF2">
    <property type="entry name" value="DNA-BINDING PROTEIN STPA"/>
    <property type="match status" value="1"/>
</dbReference>
<dbReference type="Gene3D" id="4.10.430.10">
    <property type="entry name" value="Histone-like protein H-NS, C-terminal domain"/>
    <property type="match status" value="1"/>
</dbReference>
<feature type="domain" description="DNA-binding protein H-NS-like C-terminal" evidence="7">
    <location>
        <begin position="63"/>
        <end position="108"/>
    </location>
</feature>
<dbReference type="GO" id="GO:0009295">
    <property type="term" value="C:nucleoid"/>
    <property type="evidence" value="ECO:0007669"/>
    <property type="project" value="UniProtKB-SubCell"/>
</dbReference>
<dbReference type="InterPro" id="IPR027444">
    <property type="entry name" value="H-NS_C_dom"/>
</dbReference>
<gene>
    <name evidence="8" type="ORF">CLV80_10235</name>
</gene>
<dbReference type="GO" id="GO:0001217">
    <property type="term" value="F:DNA-binding transcription repressor activity"/>
    <property type="evidence" value="ECO:0007669"/>
    <property type="project" value="TreeGrafter"/>
</dbReference>
<dbReference type="GO" id="GO:0003680">
    <property type="term" value="F:minor groove of adenine-thymine-rich DNA binding"/>
    <property type="evidence" value="ECO:0007669"/>
    <property type="project" value="TreeGrafter"/>
</dbReference>
<keyword evidence="9" id="KW-1185">Reference proteome</keyword>
<dbReference type="GO" id="GO:0003681">
    <property type="term" value="F:bent DNA binding"/>
    <property type="evidence" value="ECO:0007669"/>
    <property type="project" value="TreeGrafter"/>
</dbReference>
<evidence type="ECO:0000256" key="2">
    <source>
        <dbReference type="ARBA" id="ARBA00010610"/>
    </source>
</evidence>
<name>A0A2T0W2H6_9RHOB</name>
<dbReference type="RefSeq" id="WP_106354531.1">
    <property type="nucleotide sequence ID" value="NZ_PVTP01000002.1"/>
</dbReference>
<accession>A0A2T0W2H6</accession>
<evidence type="ECO:0000256" key="5">
    <source>
        <dbReference type="SAM" id="Coils"/>
    </source>
</evidence>
<sequence>MNLDLTSMSRTDLEALKSDVESALIEVAEKEKQAARQAAEQAVAAYGFSLDDITGNGPKGRKAGPRSLSNPKYRNPENAEQTWTGKGRQPQWFKDAIAAGQSPDVMEI</sequence>
<comment type="subcellular location">
    <subcellularLocation>
        <location evidence="1">Cytoplasm</location>
        <location evidence="1">Nucleoid</location>
    </subcellularLocation>
</comment>
<evidence type="ECO:0000256" key="6">
    <source>
        <dbReference type="SAM" id="MobiDB-lite"/>
    </source>
</evidence>
<dbReference type="Pfam" id="PF00816">
    <property type="entry name" value="Histone_HNS"/>
    <property type="match status" value="1"/>
</dbReference>
<feature type="coiled-coil region" evidence="5">
    <location>
        <begin position="13"/>
        <end position="45"/>
    </location>
</feature>
<dbReference type="SMART" id="SM00528">
    <property type="entry name" value="HNS"/>
    <property type="match status" value="1"/>
</dbReference>
<protein>
    <submittedName>
        <fullName evidence="8">DNA-binding protein H-NS</fullName>
    </submittedName>
</protein>
<evidence type="ECO:0000256" key="4">
    <source>
        <dbReference type="ARBA" id="ARBA00023125"/>
    </source>
</evidence>
<dbReference type="AlphaFoldDB" id="A0A2T0W2H6"/>
<comment type="similarity">
    <text evidence="2">Belongs to the histone-like protein H-NS family.</text>
</comment>
<feature type="compositionally biased region" description="Polar residues" evidence="6">
    <location>
        <begin position="67"/>
        <end position="84"/>
    </location>
</feature>
<dbReference type="OrthoDB" id="5297879at2"/>
<keyword evidence="4 8" id="KW-0238">DNA-binding</keyword>
<proteinExistence type="inferred from homology"/>
<dbReference type="PANTHER" id="PTHR38097">
    <property type="match status" value="1"/>
</dbReference>
<organism evidence="8 9">
    <name type="scientific">Yoonia maritima</name>
    <dbReference type="NCBI Taxonomy" id="1435347"/>
    <lineage>
        <taxon>Bacteria</taxon>
        <taxon>Pseudomonadati</taxon>
        <taxon>Pseudomonadota</taxon>
        <taxon>Alphaproteobacteria</taxon>
        <taxon>Rhodobacterales</taxon>
        <taxon>Paracoccaceae</taxon>
        <taxon>Yoonia</taxon>
    </lineage>
</organism>
<dbReference type="GO" id="GO:0000976">
    <property type="term" value="F:transcription cis-regulatory region binding"/>
    <property type="evidence" value="ECO:0007669"/>
    <property type="project" value="TreeGrafter"/>
</dbReference>
<dbReference type="GO" id="GO:0032993">
    <property type="term" value="C:protein-DNA complex"/>
    <property type="evidence" value="ECO:0007669"/>
    <property type="project" value="TreeGrafter"/>
</dbReference>
<dbReference type="SUPFAM" id="SSF81273">
    <property type="entry name" value="H-NS histone-like proteins"/>
    <property type="match status" value="1"/>
</dbReference>
<dbReference type="Proteomes" id="UP000238007">
    <property type="component" value="Unassembled WGS sequence"/>
</dbReference>
<evidence type="ECO:0000256" key="3">
    <source>
        <dbReference type="ARBA" id="ARBA00022490"/>
    </source>
</evidence>